<dbReference type="PANTHER" id="PTHR42756">
    <property type="entry name" value="TRANSCRIPTIONAL REGULATOR, MARR"/>
    <property type="match status" value="1"/>
</dbReference>
<evidence type="ECO:0000313" key="6">
    <source>
        <dbReference type="Proteomes" id="UP000823982"/>
    </source>
</evidence>
<dbReference type="Proteomes" id="UP000823982">
    <property type="component" value="Unassembled WGS sequence"/>
</dbReference>
<dbReference type="GO" id="GO:0003677">
    <property type="term" value="F:DNA binding"/>
    <property type="evidence" value="ECO:0007669"/>
    <property type="project" value="UniProtKB-KW"/>
</dbReference>
<dbReference type="AlphaFoldDB" id="A0A9D1EN12"/>
<feature type="domain" description="HTH marR-type" evidence="4">
    <location>
        <begin position="1"/>
        <end position="135"/>
    </location>
</feature>
<dbReference type="PANTHER" id="PTHR42756:SF1">
    <property type="entry name" value="TRANSCRIPTIONAL REPRESSOR OF EMRAB OPERON"/>
    <property type="match status" value="1"/>
</dbReference>
<sequence>MSKIYGLHKALIFSSAAHRKACRSEFQRLNLSDGQPKVLSVLVENEGYLQKDLAKRCHVEPATMTSILANMSKNGLVRKEIEHVSGGKRAFAIYLTDKGREIAEQVNEIVQSAEEKAYEGFSDEEKRLIVACLTR</sequence>
<dbReference type="InterPro" id="IPR000835">
    <property type="entry name" value="HTH_MarR-typ"/>
</dbReference>
<reference evidence="5" key="2">
    <citation type="journal article" date="2021" name="PeerJ">
        <title>Extensive microbial diversity within the chicken gut microbiome revealed by metagenomics and culture.</title>
        <authorList>
            <person name="Gilroy R."/>
            <person name="Ravi A."/>
            <person name="Getino M."/>
            <person name="Pursley I."/>
            <person name="Horton D.L."/>
            <person name="Alikhan N.F."/>
            <person name="Baker D."/>
            <person name="Gharbi K."/>
            <person name="Hall N."/>
            <person name="Watson M."/>
            <person name="Adriaenssens E.M."/>
            <person name="Foster-Nyarko E."/>
            <person name="Jarju S."/>
            <person name="Secka A."/>
            <person name="Antonio M."/>
            <person name="Oren A."/>
            <person name="Chaudhuri R.R."/>
            <person name="La Ragione R."/>
            <person name="Hildebrand F."/>
            <person name="Pallen M.J."/>
        </authorList>
    </citation>
    <scope>NUCLEOTIDE SEQUENCE</scope>
    <source>
        <strain evidence="5">CHK157-1446</strain>
    </source>
</reference>
<protein>
    <submittedName>
        <fullName evidence="5">MarR family transcriptional regulator</fullName>
    </submittedName>
</protein>
<keyword evidence="3" id="KW-0804">Transcription</keyword>
<evidence type="ECO:0000256" key="2">
    <source>
        <dbReference type="ARBA" id="ARBA00023125"/>
    </source>
</evidence>
<comment type="caution">
    <text evidence="5">The sequence shown here is derived from an EMBL/GenBank/DDBJ whole genome shotgun (WGS) entry which is preliminary data.</text>
</comment>
<dbReference type="InterPro" id="IPR036390">
    <property type="entry name" value="WH_DNA-bd_sf"/>
</dbReference>
<dbReference type="PROSITE" id="PS50995">
    <property type="entry name" value="HTH_MARR_2"/>
    <property type="match status" value="1"/>
</dbReference>
<dbReference type="SUPFAM" id="SSF46785">
    <property type="entry name" value="Winged helix' DNA-binding domain"/>
    <property type="match status" value="1"/>
</dbReference>
<dbReference type="SMART" id="SM00347">
    <property type="entry name" value="HTH_MARR"/>
    <property type="match status" value="1"/>
</dbReference>
<dbReference type="GO" id="GO:0003700">
    <property type="term" value="F:DNA-binding transcription factor activity"/>
    <property type="evidence" value="ECO:0007669"/>
    <property type="project" value="InterPro"/>
</dbReference>
<evidence type="ECO:0000313" key="5">
    <source>
        <dbReference type="EMBL" id="HIS24214.1"/>
    </source>
</evidence>
<keyword evidence="1" id="KW-0805">Transcription regulation</keyword>
<dbReference type="Gene3D" id="1.10.10.10">
    <property type="entry name" value="Winged helix-like DNA-binding domain superfamily/Winged helix DNA-binding domain"/>
    <property type="match status" value="1"/>
</dbReference>
<accession>A0A9D1EN12</accession>
<feature type="non-terminal residue" evidence="5">
    <location>
        <position position="135"/>
    </location>
</feature>
<dbReference type="InterPro" id="IPR036388">
    <property type="entry name" value="WH-like_DNA-bd_sf"/>
</dbReference>
<keyword evidence="2" id="KW-0238">DNA-binding</keyword>
<dbReference type="Pfam" id="PF01047">
    <property type="entry name" value="MarR"/>
    <property type="match status" value="1"/>
</dbReference>
<name>A0A9D1EN12_9FIRM</name>
<dbReference type="EMBL" id="DVIR01000023">
    <property type="protein sequence ID" value="HIS24214.1"/>
    <property type="molecule type" value="Genomic_DNA"/>
</dbReference>
<reference evidence="5" key="1">
    <citation type="submission" date="2020-10" db="EMBL/GenBank/DDBJ databases">
        <authorList>
            <person name="Gilroy R."/>
        </authorList>
    </citation>
    <scope>NUCLEOTIDE SEQUENCE</scope>
    <source>
        <strain evidence="5">CHK157-1446</strain>
    </source>
</reference>
<evidence type="ECO:0000256" key="3">
    <source>
        <dbReference type="ARBA" id="ARBA00023163"/>
    </source>
</evidence>
<evidence type="ECO:0000256" key="1">
    <source>
        <dbReference type="ARBA" id="ARBA00023015"/>
    </source>
</evidence>
<organism evidence="5 6">
    <name type="scientific">Candidatus Faeciplasma gallinarum</name>
    <dbReference type="NCBI Taxonomy" id="2840799"/>
    <lineage>
        <taxon>Bacteria</taxon>
        <taxon>Bacillati</taxon>
        <taxon>Bacillota</taxon>
        <taxon>Clostridia</taxon>
        <taxon>Eubacteriales</taxon>
        <taxon>Oscillospiraceae</taxon>
        <taxon>Oscillospiraceae incertae sedis</taxon>
        <taxon>Candidatus Faeciplasma</taxon>
    </lineage>
</organism>
<evidence type="ECO:0000259" key="4">
    <source>
        <dbReference type="PROSITE" id="PS50995"/>
    </source>
</evidence>
<gene>
    <name evidence="5" type="ORF">IAD01_02285</name>
</gene>
<proteinExistence type="predicted"/>